<sequence>MNFFFKYSLICFALYASAHTSYAQEIGEKYEREEKIKQEEFPKPALELINPILKEGKRTRFLKEYEKETYFFEIKTIYKKEKISIKFFKDGSLLDIEILKELNELPEDIQKKITQYFQDRYKKHQLNRIQIQYNREEEYEDGELEIDDDEEYIEEFLEMDLEDLIIKYEIEAEIVNKENERGFFEYLFDSEGEIEQIKKIIKRADDNVLY</sequence>
<name>A0A1X7KZ92_9BACT</name>
<evidence type="ECO:0000313" key="2">
    <source>
        <dbReference type="EMBL" id="SMG46916.1"/>
    </source>
</evidence>
<proteinExistence type="predicted"/>
<evidence type="ECO:0000256" key="1">
    <source>
        <dbReference type="SAM" id="SignalP"/>
    </source>
</evidence>
<dbReference type="OrthoDB" id="943438at2"/>
<evidence type="ECO:0008006" key="4">
    <source>
        <dbReference type="Google" id="ProtNLM"/>
    </source>
</evidence>
<accession>A0A1X7KZ92</accession>
<dbReference type="Proteomes" id="UP000193804">
    <property type="component" value="Unassembled WGS sequence"/>
</dbReference>
<keyword evidence="1" id="KW-0732">Signal</keyword>
<dbReference type="RefSeq" id="WP_085518460.1">
    <property type="nucleotide sequence ID" value="NZ_FXAW01000007.1"/>
</dbReference>
<gene>
    <name evidence="2" type="ORF">SAMN05661096_03326</name>
</gene>
<protein>
    <recommendedName>
        <fullName evidence="4">PepSY domain-containing protein</fullName>
    </recommendedName>
</protein>
<dbReference type="STRING" id="1028.SAMN05661096_03326"/>
<dbReference type="AlphaFoldDB" id="A0A1X7KZ92"/>
<dbReference type="SUPFAM" id="SSF160574">
    <property type="entry name" value="BT0923-like"/>
    <property type="match status" value="1"/>
</dbReference>
<dbReference type="EMBL" id="FXAW01000007">
    <property type="protein sequence ID" value="SMG46916.1"/>
    <property type="molecule type" value="Genomic_DNA"/>
</dbReference>
<feature type="chain" id="PRO_5013298999" description="PepSY domain-containing protein" evidence="1">
    <location>
        <begin position="24"/>
        <end position="210"/>
    </location>
</feature>
<organism evidence="2 3">
    <name type="scientific">Marivirga sericea</name>
    <dbReference type="NCBI Taxonomy" id="1028"/>
    <lineage>
        <taxon>Bacteria</taxon>
        <taxon>Pseudomonadati</taxon>
        <taxon>Bacteroidota</taxon>
        <taxon>Cytophagia</taxon>
        <taxon>Cytophagales</taxon>
        <taxon>Marivirgaceae</taxon>
        <taxon>Marivirga</taxon>
    </lineage>
</organism>
<keyword evidence="3" id="KW-1185">Reference proteome</keyword>
<evidence type="ECO:0000313" key="3">
    <source>
        <dbReference type="Proteomes" id="UP000193804"/>
    </source>
</evidence>
<feature type="signal peptide" evidence="1">
    <location>
        <begin position="1"/>
        <end position="23"/>
    </location>
</feature>
<reference evidence="3" key="1">
    <citation type="submission" date="2017-04" db="EMBL/GenBank/DDBJ databases">
        <authorList>
            <person name="Varghese N."/>
            <person name="Submissions S."/>
        </authorList>
    </citation>
    <scope>NUCLEOTIDE SEQUENCE [LARGE SCALE GENOMIC DNA]</scope>
    <source>
        <strain evidence="3">DSM 4125</strain>
    </source>
</reference>